<dbReference type="EMBL" id="SWCJ01000022">
    <property type="protein sequence ID" value="TKB50204.1"/>
    <property type="molecule type" value="Genomic_DNA"/>
</dbReference>
<evidence type="ECO:0000256" key="3">
    <source>
        <dbReference type="ARBA" id="ARBA00023002"/>
    </source>
</evidence>
<dbReference type="PANTHER" id="PTHR11645:SF0">
    <property type="entry name" value="PYRROLINE-5-CARBOXYLATE REDUCTASE 3"/>
    <property type="match status" value="1"/>
</dbReference>
<sequence length="259" mass="27814">MSRSIISGLVTNGYPAANIIASNPSQPKLDSLKQDFGIQVTTDNLQAAQSDLLVLAVKPQMLEQVCKQLSHLDLSNTLLVSIAAGVTCERIAEYLGQPVKLIRAMPNTPSLLGLGMTGIYANARVSDEQKQLAQQLLSSVGETAWFDEEVGIDQVTACAGSAPAYFFLMMEAMQQSAVDSLGVSPEQARQLIQQTAIGAAAMVKQNPELSLEELRLRVTSKGGTTAKAIEHFESQGLRQTVDGAMQAAFERAQEMAKLF</sequence>
<dbReference type="SUPFAM" id="SSF48179">
    <property type="entry name" value="6-phosphogluconate dehydrogenase C-terminal domain-like"/>
    <property type="match status" value="1"/>
</dbReference>
<dbReference type="NCBIfam" id="TIGR00112">
    <property type="entry name" value="proC"/>
    <property type="match status" value="1"/>
</dbReference>
<dbReference type="GO" id="GO:0055129">
    <property type="term" value="P:L-proline biosynthetic process"/>
    <property type="evidence" value="ECO:0007669"/>
    <property type="project" value="UniProtKB-UniRule"/>
</dbReference>
<dbReference type="InterPro" id="IPR036291">
    <property type="entry name" value="NAD(P)-bd_dom_sf"/>
</dbReference>
<evidence type="ECO:0000256" key="2">
    <source>
        <dbReference type="ARBA" id="ARBA00022857"/>
    </source>
</evidence>
<dbReference type="GO" id="GO:0005737">
    <property type="term" value="C:cytoplasm"/>
    <property type="evidence" value="ECO:0007669"/>
    <property type="project" value="UniProtKB-SubCell"/>
</dbReference>
<evidence type="ECO:0000256" key="6">
    <source>
        <dbReference type="PIRSR" id="PIRSR000193-1"/>
    </source>
</evidence>
<gene>
    <name evidence="4" type="primary">proC</name>
    <name evidence="10" type="ORF">FCL42_19340</name>
</gene>
<dbReference type="PIRSF" id="PIRSF000193">
    <property type="entry name" value="Pyrrol-5-carb_rd"/>
    <property type="match status" value="1"/>
</dbReference>
<evidence type="ECO:0000313" key="11">
    <source>
        <dbReference type="Proteomes" id="UP000305675"/>
    </source>
</evidence>
<evidence type="ECO:0000256" key="1">
    <source>
        <dbReference type="ARBA" id="ARBA00005525"/>
    </source>
</evidence>
<keyword evidence="2 4" id="KW-0521">NADP</keyword>
<dbReference type="SUPFAM" id="SSF51735">
    <property type="entry name" value="NAD(P)-binding Rossmann-fold domains"/>
    <property type="match status" value="1"/>
</dbReference>
<feature type="domain" description="Pyrroline-5-carboxylate reductase dimerisation" evidence="9">
    <location>
        <begin position="151"/>
        <end position="255"/>
    </location>
</feature>
<dbReference type="InterPro" id="IPR028939">
    <property type="entry name" value="P5C_Rdtase_cat_N"/>
</dbReference>
<dbReference type="EC" id="1.5.1.2" evidence="4 5"/>
<evidence type="ECO:0000259" key="8">
    <source>
        <dbReference type="Pfam" id="PF03807"/>
    </source>
</evidence>
<dbReference type="InterPro" id="IPR000304">
    <property type="entry name" value="Pyrroline-COOH_reductase"/>
</dbReference>
<feature type="binding site" evidence="6">
    <location>
        <begin position="56"/>
        <end position="59"/>
    </location>
    <ligand>
        <name>NADP(+)</name>
        <dbReference type="ChEBI" id="CHEBI:58349"/>
    </ligand>
</feature>
<dbReference type="Pfam" id="PF14748">
    <property type="entry name" value="P5CR_dimer"/>
    <property type="match status" value="1"/>
</dbReference>
<evidence type="ECO:0000313" key="10">
    <source>
        <dbReference type="EMBL" id="TKB50204.1"/>
    </source>
</evidence>
<dbReference type="OrthoDB" id="9805754at2"/>
<dbReference type="InterPro" id="IPR029036">
    <property type="entry name" value="P5CR_dimer"/>
</dbReference>
<name>A0A4U1BGB1_9GAMM</name>
<dbReference type="GO" id="GO:0004735">
    <property type="term" value="F:pyrroline-5-carboxylate reductase activity"/>
    <property type="evidence" value="ECO:0007669"/>
    <property type="project" value="UniProtKB-UniRule"/>
</dbReference>
<protein>
    <recommendedName>
        <fullName evidence="4 5">Pyrroline-5-carboxylate reductase</fullName>
        <shortName evidence="4">P5C reductase</shortName>
        <shortName evidence="4">P5CR</shortName>
        <ecNumber evidence="4 5">1.5.1.2</ecNumber>
    </recommendedName>
    <alternativeName>
        <fullName evidence="4">PCA reductase</fullName>
    </alternativeName>
</protein>
<dbReference type="UniPathway" id="UPA00098">
    <property type="reaction ID" value="UER00361"/>
</dbReference>
<feature type="domain" description="Pyrroline-5-carboxylate reductase catalytic N-terminal" evidence="8">
    <location>
        <begin position="1"/>
        <end position="85"/>
    </location>
</feature>
<evidence type="ECO:0000256" key="5">
    <source>
        <dbReference type="NCBIfam" id="TIGR00112"/>
    </source>
</evidence>
<comment type="pathway">
    <text evidence="4 7">Amino-acid biosynthesis; L-proline biosynthesis; L-proline from L-glutamate 5-semialdehyde: step 1/1.</text>
</comment>
<comment type="function">
    <text evidence="4">Catalyzes the reduction of 1-pyrroline-5-carboxylate (PCA) to L-proline.</text>
</comment>
<evidence type="ECO:0000256" key="4">
    <source>
        <dbReference type="HAMAP-Rule" id="MF_01925"/>
    </source>
</evidence>
<comment type="catalytic activity">
    <reaction evidence="4 7">
        <text>L-proline + NADP(+) = (S)-1-pyrroline-5-carboxylate + NADPH + 2 H(+)</text>
        <dbReference type="Rhea" id="RHEA:14109"/>
        <dbReference type="ChEBI" id="CHEBI:15378"/>
        <dbReference type="ChEBI" id="CHEBI:17388"/>
        <dbReference type="ChEBI" id="CHEBI:57783"/>
        <dbReference type="ChEBI" id="CHEBI:58349"/>
        <dbReference type="ChEBI" id="CHEBI:60039"/>
        <dbReference type="EC" id="1.5.1.2"/>
    </reaction>
</comment>
<dbReference type="Proteomes" id="UP000305675">
    <property type="component" value="Unassembled WGS sequence"/>
</dbReference>
<evidence type="ECO:0000256" key="7">
    <source>
        <dbReference type="RuleBase" id="RU003903"/>
    </source>
</evidence>
<comment type="catalytic activity">
    <reaction evidence="4">
        <text>L-proline + NAD(+) = (S)-1-pyrroline-5-carboxylate + NADH + 2 H(+)</text>
        <dbReference type="Rhea" id="RHEA:14105"/>
        <dbReference type="ChEBI" id="CHEBI:15378"/>
        <dbReference type="ChEBI" id="CHEBI:17388"/>
        <dbReference type="ChEBI" id="CHEBI:57540"/>
        <dbReference type="ChEBI" id="CHEBI:57945"/>
        <dbReference type="ChEBI" id="CHEBI:60039"/>
        <dbReference type="EC" id="1.5.1.2"/>
    </reaction>
</comment>
<keyword evidence="4 7" id="KW-0641">Proline biosynthesis</keyword>
<dbReference type="Gene3D" id="3.40.50.720">
    <property type="entry name" value="NAD(P)-binding Rossmann-like Domain"/>
    <property type="match status" value="1"/>
</dbReference>
<dbReference type="Gene3D" id="1.10.3730.10">
    <property type="entry name" value="ProC C-terminal domain-like"/>
    <property type="match status" value="1"/>
</dbReference>
<dbReference type="HAMAP" id="MF_01925">
    <property type="entry name" value="P5C_reductase"/>
    <property type="match status" value="1"/>
</dbReference>
<dbReference type="FunFam" id="1.10.3730.10:FF:000001">
    <property type="entry name" value="Pyrroline-5-carboxylate reductase"/>
    <property type="match status" value="1"/>
</dbReference>
<dbReference type="PROSITE" id="PS00521">
    <property type="entry name" value="P5CR"/>
    <property type="match status" value="1"/>
</dbReference>
<proteinExistence type="inferred from homology"/>
<dbReference type="PANTHER" id="PTHR11645">
    <property type="entry name" value="PYRROLINE-5-CARBOXYLATE REDUCTASE"/>
    <property type="match status" value="1"/>
</dbReference>
<evidence type="ECO:0000259" key="9">
    <source>
        <dbReference type="Pfam" id="PF14748"/>
    </source>
</evidence>
<dbReference type="AlphaFoldDB" id="A0A4U1BGB1"/>
<reference evidence="10 11" key="1">
    <citation type="submission" date="2019-04" db="EMBL/GenBank/DDBJ databases">
        <authorList>
            <person name="Hwang J.C."/>
        </authorList>
    </citation>
    <scope>NUCLEOTIDE SEQUENCE [LARGE SCALE GENOMIC DNA]</scope>
    <source>
        <strain evidence="10 11">IMCC35002</strain>
    </source>
</reference>
<keyword evidence="3 4" id="KW-0560">Oxidoreductase</keyword>
<comment type="caution">
    <text evidence="10">The sequence shown here is derived from an EMBL/GenBank/DDBJ whole genome shotgun (WGS) entry which is preliminary data.</text>
</comment>
<dbReference type="Pfam" id="PF03807">
    <property type="entry name" value="F420_oxidored"/>
    <property type="match status" value="1"/>
</dbReference>
<keyword evidence="4 7" id="KW-0028">Amino-acid biosynthesis</keyword>
<dbReference type="InterPro" id="IPR053790">
    <property type="entry name" value="P5CR-like_CS"/>
</dbReference>
<comment type="similarity">
    <text evidence="1 4 7">Belongs to the pyrroline-5-carboxylate reductase family.</text>
</comment>
<comment type="subcellular location">
    <subcellularLocation>
        <location evidence="4">Cytoplasm</location>
    </subcellularLocation>
</comment>
<keyword evidence="11" id="KW-1185">Reference proteome</keyword>
<keyword evidence="4" id="KW-0963">Cytoplasm</keyword>
<dbReference type="InterPro" id="IPR008927">
    <property type="entry name" value="6-PGluconate_DH-like_C_sf"/>
</dbReference>
<feature type="binding site" evidence="6">
    <location>
        <position position="44"/>
    </location>
    <ligand>
        <name>NADPH</name>
        <dbReference type="ChEBI" id="CHEBI:57783"/>
    </ligand>
</feature>
<organism evidence="10 11">
    <name type="scientific">Ferrimonas aestuarii</name>
    <dbReference type="NCBI Taxonomy" id="2569539"/>
    <lineage>
        <taxon>Bacteria</taxon>
        <taxon>Pseudomonadati</taxon>
        <taxon>Pseudomonadota</taxon>
        <taxon>Gammaproteobacteria</taxon>
        <taxon>Alteromonadales</taxon>
        <taxon>Ferrimonadaceae</taxon>
        <taxon>Ferrimonas</taxon>
    </lineage>
</organism>
<accession>A0A4U1BGB1</accession>